<evidence type="ECO:0000313" key="1">
    <source>
        <dbReference type="EMBL" id="MDR5586406.1"/>
    </source>
</evidence>
<proteinExistence type="predicted"/>
<dbReference type="EMBL" id="JAVJAN010000005">
    <property type="protein sequence ID" value="MDR5586406.1"/>
    <property type="molecule type" value="Genomic_DNA"/>
</dbReference>
<keyword evidence="2" id="KW-1185">Reference proteome</keyword>
<name>A0ABU1EDE9_9CLOT</name>
<gene>
    <name evidence="1" type="ORF">RGC78_02895</name>
</gene>
<dbReference type="RefSeq" id="WP_309556006.1">
    <property type="nucleotide sequence ID" value="NZ_JAVJAN010000005.1"/>
</dbReference>
<comment type="caution">
    <text evidence="1">The sequence shown here is derived from an EMBL/GenBank/DDBJ whole genome shotgun (WGS) entry which is preliminary data.</text>
</comment>
<organism evidence="1 2">
    <name type="scientific">Clostridium aquiflavi</name>
    <dbReference type="NCBI Taxonomy" id="3073603"/>
    <lineage>
        <taxon>Bacteria</taxon>
        <taxon>Bacillati</taxon>
        <taxon>Bacillota</taxon>
        <taxon>Clostridia</taxon>
        <taxon>Eubacteriales</taxon>
        <taxon>Clostridiaceae</taxon>
        <taxon>Clostridium</taxon>
    </lineage>
</organism>
<protein>
    <submittedName>
        <fullName evidence="1">Uncharacterized protein</fullName>
    </submittedName>
</protein>
<sequence>MNNENALVPFEKSLKDIIFKRPDPLSNTNKTHVTRILNAYNQTTYFDSHGVIWIESTRLADILRTNKANAKYIISNEIEDKSKQNIGI</sequence>
<accession>A0ABU1EDE9</accession>
<evidence type="ECO:0000313" key="2">
    <source>
        <dbReference type="Proteomes" id="UP001256646"/>
    </source>
</evidence>
<reference evidence="1 2" key="1">
    <citation type="submission" date="2023-09" db="EMBL/GenBank/DDBJ databases">
        <authorList>
            <person name="Zhai L."/>
        </authorList>
    </citation>
    <scope>NUCLEOTIDE SEQUENCE [LARGE SCALE GENOMIC DNA]</scope>
    <source>
        <strain evidence="1 2">5 N-1</strain>
    </source>
</reference>
<dbReference type="Proteomes" id="UP001256646">
    <property type="component" value="Unassembled WGS sequence"/>
</dbReference>